<accession>A0ACC2XQK8</accession>
<dbReference type="Proteomes" id="UP001234202">
    <property type="component" value="Unassembled WGS sequence"/>
</dbReference>
<proteinExistence type="predicted"/>
<evidence type="ECO:0000313" key="2">
    <source>
        <dbReference type="Proteomes" id="UP001234202"/>
    </source>
</evidence>
<protein>
    <submittedName>
        <fullName evidence="1">Uncharacterized protein</fullName>
    </submittedName>
</protein>
<dbReference type="EMBL" id="JASBWV010000007">
    <property type="protein sequence ID" value="KAJ9125916.1"/>
    <property type="molecule type" value="Genomic_DNA"/>
</dbReference>
<sequence length="193" mass="22160">MDDSLKYGYYEYQSARDWYREVTLPENGGDGMHADLVFYFLRTSALLAQPFIPHYAEYIWRDILEEPTTVQSALWPEVEGESNEGVLAQLQYMRGVLSNMRSTEAAMTKKKGKGKTITYDPSKPRSARIFVAAKYPAWQDDAIAVLRELYDESSKSVDDKKLREKLQSSGLIKDKRIMPFISMIKVCCHTLPL</sequence>
<comment type="caution">
    <text evidence="1">The sequence shown here is derived from an EMBL/GenBank/DDBJ whole genome shotgun (WGS) entry which is preliminary data.</text>
</comment>
<organism evidence="1 2">
    <name type="scientific">Naganishia onofrii</name>
    <dbReference type="NCBI Taxonomy" id="1851511"/>
    <lineage>
        <taxon>Eukaryota</taxon>
        <taxon>Fungi</taxon>
        <taxon>Dikarya</taxon>
        <taxon>Basidiomycota</taxon>
        <taxon>Agaricomycotina</taxon>
        <taxon>Tremellomycetes</taxon>
        <taxon>Filobasidiales</taxon>
        <taxon>Filobasidiaceae</taxon>
        <taxon>Naganishia</taxon>
    </lineage>
</organism>
<name>A0ACC2XQK8_9TREE</name>
<evidence type="ECO:0000313" key="1">
    <source>
        <dbReference type="EMBL" id="KAJ9125916.1"/>
    </source>
</evidence>
<keyword evidence="2" id="KW-1185">Reference proteome</keyword>
<reference evidence="1" key="1">
    <citation type="submission" date="2023-04" db="EMBL/GenBank/DDBJ databases">
        <title>Draft Genome sequencing of Naganishia species isolated from polar environments using Oxford Nanopore Technology.</title>
        <authorList>
            <person name="Leo P."/>
            <person name="Venkateswaran K."/>
        </authorList>
    </citation>
    <scope>NUCLEOTIDE SEQUENCE</scope>
    <source>
        <strain evidence="1">DBVPG 5303</strain>
    </source>
</reference>
<gene>
    <name evidence="1" type="ORF">QFC24_002701</name>
</gene>